<dbReference type="EMBL" id="GBXM01037269">
    <property type="protein sequence ID" value="JAH71308.1"/>
    <property type="molecule type" value="Transcribed_RNA"/>
</dbReference>
<sequence>MVNPFKQMQDSITPLINMIMQLMIHTFKLNN</sequence>
<organism evidence="1">
    <name type="scientific">Anguilla anguilla</name>
    <name type="common">European freshwater eel</name>
    <name type="synonym">Muraena anguilla</name>
    <dbReference type="NCBI Taxonomy" id="7936"/>
    <lineage>
        <taxon>Eukaryota</taxon>
        <taxon>Metazoa</taxon>
        <taxon>Chordata</taxon>
        <taxon>Craniata</taxon>
        <taxon>Vertebrata</taxon>
        <taxon>Euteleostomi</taxon>
        <taxon>Actinopterygii</taxon>
        <taxon>Neopterygii</taxon>
        <taxon>Teleostei</taxon>
        <taxon>Anguilliformes</taxon>
        <taxon>Anguillidae</taxon>
        <taxon>Anguilla</taxon>
    </lineage>
</organism>
<reference evidence="1" key="1">
    <citation type="submission" date="2014-11" db="EMBL/GenBank/DDBJ databases">
        <authorList>
            <person name="Amaro Gonzalez C."/>
        </authorList>
    </citation>
    <scope>NUCLEOTIDE SEQUENCE</scope>
</reference>
<accession>A0A0E9V256</accession>
<reference evidence="1" key="2">
    <citation type="journal article" date="2015" name="Fish Shellfish Immunol.">
        <title>Early steps in the European eel (Anguilla anguilla)-Vibrio vulnificus interaction in the gills: Role of the RtxA13 toxin.</title>
        <authorList>
            <person name="Callol A."/>
            <person name="Pajuelo D."/>
            <person name="Ebbesson L."/>
            <person name="Teles M."/>
            <person name="MacKenzie S."/>
            <person name="Amaro C."/>
        </authorList>
    </citation>
    <scope>NUCLEOTIDE SEQUENCE</scope>
</reference>
<protein>
    <submittedName>
        <fullName evidence="1">Uncharacterized protein</fullName>
    </submittedName>
</protein>
<dbReference type="AlphaFoldDB" id="A0A0E9V256"/>
<name>A0A0E9V256_ANGAN</name>
<evidence type="ECO:0000313" key="1">
    <source>
        <dbReference type="EMBL" id="JAH71308.1"/>
    </source>
</evidence>
<proteinExistence type="predicted"/>